<dbReference type="AlphaFoldDB" id="A0A563VZE1"/>
<organism evidence="2 3">
    <name type="scientific">Hyella patelloides LEGE 07179</name>
    <dbReference type="NCBI Taxonomy" id="945734"/>
    <lineage>
        <taxon>Bacteria</taxon>
        <taxon>Bacillati</taxon>
        <taxon>Cyanobacteriota</taxon>
        <taxon>Cyanophyceae</taxon>
        <taxon>Pleurocapsales</taxon>
        <taxon>Hyellaceae</taxon>
        <taxon>Hyella</taxon>
    </lineage>
</organism>
<proteinExistence type="predicted"/>
<evidence type="ECO:0000313" key="3">
    <source>
        <dbReference type="Proteomes" id="UP000320055"/>
    </source>
</evidence>
<accession>A0A563VZE1</accession>
<name>A0A563VZE1_9CYAN</name>
<evidence type="ECO:0000256" key="1">
    <source>
        <dbReference type="SAM" id="MobiDB-lite"/>
    </source>
</evidence>
<gene>
    <name evidence="2" type="ORF">H1P_50037</name>
</gene>
<sequence length="52" mass="5869">MPVTRSFKHLVTVDYLHKFMKVQVLNPSSLEPSPKGYRFATEGSPLGHKLKA</sequence>
<reference evidence="2 3" key="1">
    <citation type="submission" date="2019-01" db="EMBL/GenBank/DDBJ databases">
        <authorList>
            <person name="Brito A."/>
        </authorList>
    </citation>
    <scope>NUCLEOTIDE SEQUENCE [LARGE SCALE GENOMIC DNA]</scope>
    <source>
        <strain evidence="2">1</strain>
    </source>
</reference>
<evidence type="ECO:0000313" key="2">
    <source>
        <dbReference type="EMBL" id="VEP16832.1"/>
    </source>
</evidence>
<dbReference type="Proteomes" id="UP000320055">
    <property type="component" value="Unassembled WGS sequence"/>
</dbReference>
<keyword evidence="3" id="KW-1185">Reference proteome</keyword>
<dbReference type="EMBL" id="CAACVJ010000445">
    <property type="protein sequence ID" value="VEP16832.1"/>
    <property type="molecule type" value="Genomic_DNA"/>
</dbReference>
<feature type="region of interest" description="Disordered" evidence="1">
    <location>
        <begin position="33"/>
        <end position="52"/>
    </location>
</feature>
<protein>
    <submittedName>
        <fullName evidence="2">Uncharacterized protein</fullName>
    </submittedName>
</protein>